<accession>A0A6L3ZDJ2</accession>
<organism evidence="2 3">
    <name type="scientific">Phaeocystidibacter marisrubri</name>
    <dbReference type="NCBI Taxonomy" id="1577780"/>
    <lineage>
        <taxon>Bacteria</taxon>
        <taxon>Pseudomonadati</taxon>
        <taxon>Bacteroidota</taxon>
        <taxon>Flavobacteriia</taxon>
        <taxon>Flavobacteriales</taxon>
        <taxon>Phaeocystidibacteraceae</taxon>
        <taxon>Phaeocystidibacter</taxon>
    </lineage>
</organism>
<dbReference type="EMBL" id="WBVQ01000002">
    <property type="protein sequence ID" value="KAB2815504.1"/>
    <property type="molecule type" value="Genomic_DNA"/>
</dbReference>
<proteinExistence type="predicted"/>
<evidence type="ECO:0000313" key="2">
    <source>
        <dbReference type="EMBL" id="KAB2815504.1"/>
    </source>
</evidence>
<gene>
    <name evidence="2" type="ORF">F8C82_07300</name>
</gene>
<sequence>MEGIDFLILKQRLATCQAMLICALKIIQGHRSLALLRKDWIQAAEEDDEALMYTLASCIHAATKTLNSYKSEYDKLEQKLRRLTRTEERVQGIESSKPTMVN</sequence>
<feature type="coiled-coil region" evidence="1">
    <location>
        <begin position="59"/>
        <end position="96"/>
    </location>
</feature>
<evidence type="ECO:0000256" key="1">
    <source>
        <dbReference type="SAM" id="Coils"/>
    </source>
</evidence>
<keyword evidence="1" id="KW-0175">Coiled coil</keyword>
<protein>
    <submittedName>
        <fullName evidence="2">Uncharacterized protein</fullName>
    </submittedName>
</protein>
<dbReference type="Proteomes" id="UP000484164">
    <property type="component" value="Unassembled WGS sequence"/>
</dbReference>
<reference evidence="2 3" key="1">
    <citation type="submission" date="2019-10" db="EMBL/GenBank/DDBJ databases">
        <title>Genome sequence of Phaeocystidibacter marisrubri JCM30614 (type strain).</title>
        <authorList>
            <person name="Bowman J.P."/>
        </authorList>
    </citation>
    <scope>NUCLEOTIDE SEQUENCE [LARGE SCALE GENOMIC DNA]</scope>
    <source>
        <strain evidence="2 3">JCM 30614</strain>
    </source>
</reference>
<keyword evidence="3" id="KW-1185">Reference proteome</keyword>
<comment type="caution">
    <text evidence="2">The sequence shown here is derived from an EMBL/GenBank/DDBJ whole genome shotgun (WGS) entry which is preliminary data.</text>
</comment>
<name>A0A6L3ZDJ2_9FLAO</name>
<evidence type="ECO:0000313" key="3">
    <source>
        <dbReference type="Proteomes" id="UP000484164"/>
    </source>
</evidence>
<dbReference type="AlphaFoldDB" id="A0A6L3ZDJ2"/>